<sequence length="511" mass="55823">MKSLLAVSAAALLLPFYMVSSFGSRQHVRLPLVVNTWGFSNATLRAWTVLTEENGTALDAVEEGCTQCERDQCDGTVGFGGSPDEDGETTLDALIIDGPTYSMGAVGMLRRIKNAISVARKVMEHSQHTFLVGDQATQFAVSMGFQEESLATKHSKEMWEDWKRNKCQPNYWKNVVPDSTTGCGPYRPRPTRVLSTGSRATLADASNHDTIGMVVIDAAGRLSAGTSTNGMNHKIPGRVGDSPIPGAGAYADQEVGGAAATGDGDVLMRFLPSYQVVESMRHGVDPTSACRDALHRIVRHHPQFVGALVAVAIDGTYALEERFCLSMRVHCGEARLPGFAALSPSSSSIPDIRDIIRDVVREELKKLLPTAEHPASISITEVVRDEVQRAVLPDAPVTVAAPIEPTLTYAAVARRPPQAHRQVTAPPRHEHPAPQYSRRQEDRAYVRPEQAAPRKTDVWRTADRRPLCYHCGEADHIYRRCPYRQLGLRGKGYKRELLALGHIPAAQALVT</sequence>
<keyword evidence="2" id="KW-1185">Reference proteome</keyword>
<accession>A0AC60NST7</accession>
<reference evidence="1 2" key="1">
    <citation type="journal article" date="2020" name="Cell">
        <title>Large-Scale Comparative Analyses of Tick Genomes Elucidate Their Genetic Diversity and Vector Capacities.</title>
        <authorList>
            <consortium name="Tick Genome and Microbiome Consortium (TIGMIC)"/>
            <person name="Jia N."/>
            <person name="Wang J."/>
            <person name="Shi W."/>
            <person name="Du L."/>
            <person name="Sun Y."/>
            <person name="Zhan W."/>
            <person name="Jiang J.F."/>
            <person name="Wang Q."/>
            <person name="Zhang B."/>
            <person name="Ji P."/>
            <person name="Bell-Sakyi L."/>
            <person name="Cui X.M."/>
            <person name="Yuan T.T."/>
            <person name="Jiang B.G."/>
            <person name="Yang W.F."/>
            <person name="Lam T.T."/>
            <person name="Chang Q.C."/>
            <person name="Ding S.J."/>
            <person name="Wang X.J."/>
            <person name="Zhu J.G."/>
            <person name="Ruan X.D."/>
            <person name="Zhao L."/>
            <person name="Wei J.T."/>
            <person name="Ye R.Z."/>
            <person name="Que T.C."/>
            <person name="Du C.H."/>
            <person name="Zhou Y.H."/>
            <person name="Cheng J.X."/>
            <person name="Dai P.F."/>
            <person name="Guo W.B."/>
            <person name="Han X.H."/>
            <person name="Huang E.J."/>
            <person name="Li L.F."/>
            <person name="Wei W."/>
            <person name="Gao Y.C."/>
            <person name="Liu J.Z."/>
            <person name="Shao H.Z."/>
            <person name="Wang X."/>
            <person name="Wang C.C."/>
            <person name="Yang T.C."/>
            <person name="Huo Q.B."/>
            <person name="Li W."/>
            <person name="Chen H.Y."/>
            <person name="Chen S.E."/>
            <person name="Zhou L.G."/>
            <person name="Ni X.B."/>
            <person name="Tian J.H."/>
            <person name="Sheng Y."/>
            <person name="Liu T."/>
            <person name="Pan Y.S."/>
            <person name="Xia L.Y."/>
            <person name="Li J."/>
            <person name="Zhao F."/>
            <person name="Cao W.C."/>
        </authorList>
    </citation>
    <scope>NUCLEOTIDE SEQUENCE [LARGE SCALE GENOMIC DNA]</scope>
    <source>
        <strain evidence="1">Iper-2018</strain>
    </source>
</reference>
<comment type="caution">
    <text evidence="1">The sequence shown here is derived from an EMBL/GenBank/DDBJ whole genome shotgun (WGS) entry which is preliminary data.</text>
</comment>
<evidence type="ECO:0000313" key="1">
    <source>
        <dbReference type="EMBL" id="KAG0410196.1"/>
    </source>
</evidence>
<gene>
    <name evidence="1" type="ORF">HPB47_012687</name>
</gene>
<organism evidence="1 2">
    <name type="scientific">Ixodes persulcatus</name>
    <name type="common">Taiga tick</name>
    <dbReference type="NCBI Taxonomy" id="34615"/>
    <lineage>
        <taxon>Eukaryota</taxon>
        <taxon>Metazoa</taxon>
        <taxon>Ecdysozoa</taxon>
        <taxon>Arthropoda</taxon>
        <taxon>Chelicerata</taxon>
        <taxon>Arachnida</taxon>
        <taxon>Acari</taxon>
        <taxon>Parasitiformes</taxon>
        <taxon>Ixodida</taxon>
        <taxon>Ixodoidea</taxon>
        <taxon>Ixodidae</taxon>
        <taxon>Ixodinae</taxon>
        <taxon>Ixodes</taxon>
    </lineage>
</organism>
<proteinExistence type="predicted"/>
<dbReference type="Proteomes" id="UP000805193">
    <property type="component" value="Unassembled WGS sequence"/>
</dbReference>
<protein>
    <submittedName>
        <fullName evidence="1">Uncharacterized protein</fullName>
    </submittedName>
</protein>
<name>A0AC60NST7_IXOPE</name>
<evidence type="ECO:0000313" key="2">
    <source>
        <dbReference type="Proteomes" id="UP000805193"/>
    </source>
</evidence>
<dbReference type="EMBL" id="JABSTQ010011545">
    <property type="protein sequence ID" value="KAG0410196.1"/>
    <property type="molecule type" value="Genomic_DNA"/>
</dbReference>